<feature type="transmembrane region" description="Helical" evidence="8">
    <location>
        <begin position="498"/>
        <end position="517"/>
    </location>
</feature>
<dbReference type="SMART" id="SM01320">
    <property type="entry name" value="TRP_N"/>
    <property type="match status" value="1"/>
</dbReference>
<feature type="compositionally biased region" description="Polar residues" evidence="7">
    <location>
        <begin position="724"/>
        <end position="736"/>
    </location>
</feature>
<evidence type="ECO:0000256" key="8">
    <source>
        <dbReference type="SAM" id="Phobius"/>
    </source>
</evidence>
<proteinExistence type="inferred from homology"/>
<sequence length="780" mass="83831">MFSVARLRRALAPLLLLAPALVHARDKVLFTSSVTYCEPPESLLIEQFDIAYYDKNQSIVFNISAASVDPNTNVVANLFLNVYGMNPVNVSLDICSLFGGALCPLPLYTFNGADSIPLPPSVDIASHLPGIAYTIPDIEAFAQLTLTDVKSGAVKACVQTTLSNGWSTHQYGVEWATASVALLSLALAIWQSVLDGPLALAPIRLIDLLSLYQSVALSGLLGLNYPSIYRSFTLNFAWAFGLFPVTTTSPMQQSINRMRHLTGGDMNNASDSGATSFVNRKLSPYNSVNYVLPEALSTSLSSLHTDLAGFSERFASSFSSSAFAPQVLVGGDVATVTDGSSNVLQAGIPIYTNSIGIATANAFMTIFLTALIFAAIVLGALGLAYAIPFALSRTEFGRRHPAIAAFRAQYPSFARAWGIRAALASAMPILVFTFYQWTLNDSWLSILLSVIILVALSTILLPAAFFAVRSSLPVHKWSTVEPTSAVAPFTAPYRPNRVYYVIPLLLVMTIKALVTAFGHAHGMVQVIIFVVLEFLLFLSLVILKPHRTRGADVLAGYLCLTRLVCSGLMIAFAESLAVKPIPRVAIGAICAVISGAAVVVMFFNILVNMGLWRLFVYAVTCGRRGGRRAHTALSSQPPSDPSLGEKAGDLEKRDKDNATVRTGPSQYFVSRPNNPSPPSTVPSTPLSSTSSTTLGETLPRRWSFQHSRPPSVMTDALHSPAYTHRTSTASSPISGQRHSRNISSSLPTPLEEPSYPHPPTAPHAHPLPPLPPSPQPHRAV</sequence>
<keyword evidence="5 8" id="KW-1133">Transmembrane helix</keyword>
<evidence type="ECO:0000256" key="4">
    <source>
        <dbReference type="ARBA" id="ARBA00022729"/>
    </source>
</evidence>
<dbReference type="GO" id="GO:0009272">
    <property type="term" value="P:fungal-type cell wall biogenesis"/>
    <property type="evidence" value="ECO:0007669"/>
    <property type="project" value="TreeGrafter"/>
</dbReference>
<dbReference type="InterPro" id="IPR032800">
    <property type="entry name" value="TRP_N"/>
</dbReference>
<feature type="compositionally biased region" description="Basic and acidic residues" evidence="7">
    <location>
        <begin position="646"/>
        <end position="658"/>
    </location>
</feature>
<dbReference type="InterPro" id="IPR040241">
    <property type="entry name" value="TRP_Flc/Pkd2-like"/>
</dbReference>
<dbReference type="Pfam" id="PF14558">
    <property type="entry name" value="TRP_N"/>
    <property type="match status" value="1"/>
</dbReference>
<keyword evidence="3 8" id="KW-0812">Transmembrane</keyword>
<feature type="compositionally biased region" description="Pro residues" evidence="7">
    <location>
        <begin position="755"/>
        <end position="780"/>
    </location>
</feature>
<evidence type="ECO:0000256" key="6">
    <source>
        <dbReference type="ARBA" id="ARBA00023136"/>
    </source>
</evidence>
<evidence type="ECO:0000313" key="11">
    <source>
        <dbReference type="EMBL" id="RDX44903.1"/>
    </source>
</evidence>
<organism evidence="11 12">
    <name type="scientific">Lentinus brumalis</name>
    <dbReference type="NCBI Taxonomy" id="2498619"/>
    <lineage>
        <taxon>Eukaryota</taxon>
        <taxon>Fungi</taxon>
        <taxon>Dikarya</taxon>
        <taxon>Basidiomycota</taxon>
        <taxon>Agaricomycotina</taxon>
        <taxon>Agaricomycetes</taxon>
        <taxon>Polyporales</taxon>
        <taxon>Polyporaceae</taxon>
        <taxon>Lentinus</taxon>
    </lineage>
</organism>
<dbReference type="GO" id="GO:0055085">
    <property type="term" value="P:transmembrane transport"/>
    <property type="evidence" value="ECO:0007669"/>
    <property type="project" value="TreeGrafter"/>
</dbReference>
<feature type="transmembrane region" description="Helical" evidence="8">
    <location>
        <begin position="443"/>
        <end position="468"/>
    </location>
</feature>
<evidence type="ECO:0000256" key="7">
    <source>
        <dbReference type="SAM" id="MobiDB-lite"/>
    </source>
</evidence>
<feature type="transmembrane region" description="Helical" evidence="8">
    <location>
        <begin position="417"/>
        <end position="437"/>
    </location>
</feature>
<protein>
    <submittedName>
        <fullName evidence="11">TRP-domain-containing protein</fullName>
    </submittedName>
</protein>
<feature type="compositionally biased region" description="Polar residues" evidence="7">
    <location>
        <begin position="659"/>
        <end position="673"/>
    </location>
</feature>
<keyword evidence="12" id="KW-1185">Reference proteome</keyword>
<feature type="compositionally biased region" description="Low complexity" evidence="7">
    <location>
        <begin position="743"/>
        <end position="753"/>
    </location>
</feature>
<dbReference type="AlphaFoldDB" id="A0A371CX87"/>
<evidence type="ECO:0000256" key="3">
    <source>
        <dbReference type="ARBA" id="ARBA00022692"/>
    </source>
</evidence>
<feature type="transmembrane region" description="Helical" evidence="8">
    <location>
        <begin position="362"/>
        <end position="391"/>
    </location>
</feature>
<evidence type="ECO:0000256" key="1">
    <source>
        <dbReference type="ARBA" id="ARBA00004141"/>
    </source>
</evidence>
<feature type="compositionally biased region" description="Low complexity" evidence="7">
    <location>
        <begin position="681"/>
        <end position="697"/>
    </location>
</feature>
<dbReference type="PANTHER" id="PTHR31145:SF2">
    <property type="entry name" value="FLAVIN CARRIER PROTEIN 2"/>
    <property type="match status" value="1"/>
</dbReference>
<dbReference type="EMBL" id="KZ857444">
    <property type="protein sequence ID" value="RDX44903.1"/>
    <property type="molecule type" value="Genomic_DNA"/>
</dbReference>
<feature type="transmembrane region" description="Helical" evidence="8">
    <location>
        <begin position="585"/>
        <end position="607"/>
    </location>
</feature>
<gene>
    <name evidence="11" type="ORF">OH76DRAFT_1538009</name>
</gene>
<dbReference type="Proteomes" id="UP000256964">
    <property type="component" value="Unassembled WGS sequence"/>
</dbReference>
<evidence type="ECO:0000259" key="10">
    <source>
        <dbReference type="SMART" id="SM01320"/>
    </source>
</evidence>
<dbReference type="OrthoDB" id="2115177at2759"/>
<comment type="similarity">
    <text evidence="2">Belongs to the transient receptor potential (TRP) ion channel family.</text>
</comment>
<feature type="region of interest" description="Disordered" evidence="7">
    <location>
        <begin position="629"/>
        <end position="780"/>
    </location>
</feature>
<name>A0A371CX87_9APHY</name>
<feature type="chain" id="PRO_5016910169" evidence="9">
    <location>
        <begin position="25"/>
        <end position="780"/>
    </location>
</feature>
<feature type="signal peptide" evidence="9">
    <location>
        <begin position="1"/>
        <end position="24"/>
    </location>
</feature>
<evidence type="ECO:0000256" key="9">
    <source>
        <dbReference type="SAM" id="SignalP"/>
    </source>
</evidence>
<feature type="domain" description="ML-like" evidence="10">
    <location>
        <begin position="27"/>
        <end position="169"/>
    </location>
</feature>
<dbReference type="PANTHER" id="PTHR31145">
    <property type="entry name" value="INTEGRAL MEMBRANE PROTEIN (AFU_ORTHOLOGUE AFUA_7G01610)"/>
    <property type="match status" value="1"/>
</dbReference>
<comment type="subcellular location">
    <subcellularLocation>
        <location evidence="1">Membrane</location>
        <topology evidence="1">Multi-pass membrane protein</topology>
    </subcellularLocation>
</comment>
<keyword evidence="4 9" id="KW-0732">Signal</keyword>
<accession>A0A371CX87</accession>
<feature type="transmembrane region" description="Helical" evidence="8">
    <location>
        <begin position="523"/>
        <end position="543"/>
    </location>
</feature>
<dbReference type="STRING" id="139420.A0A371CX87"/>
<keyword evidence="6 8" id="KW-0472">Membrane</keyword>
<evidence type="ECO:0000256" key="5">
    <source>
        <dbReference type="ARBA" id="ARBA00022989"/>
    </source>
</evidence>
<evidence type="ECO:0000256" key="2">
    <source>
        <dbReference type="ARBA" id="ARBA00010642"/>
    </source>
</evidence>
<reference evidence="11 12" key="1">
    <citation type="journal article" date="2018" name="Biotechnol. Biofuels">
        <title>Integrative visual omics of the white-rot fungus Polyporus brumalis exposes the biotechnological potential of its oxidative enzymes for delignifying raw plant biomass.</title>
        <authorList>
            <person name="Miyauchi S."/>
            <person name="Rancon A."/>
            <person name="Drula E."/>
            <person name="Hage H."/>
            <person name="Chaduli D."/>
            <person name="Favel A."/>
            <person name="Grisel S."/>
            <person name="Henrissat B."/>
            <person name="Herpoel-Gimbert I."/>
            <person name="Ruiz-Duenas F.J."/>
            <person name="Chevret D."/>
            <person name="Hainaut M."/>
            <person name="Lin J."/>
            <person name="Wang M."/>
            <person name="Pangilinan J."/>
            <person name="Lipzen A."/>
            <person name="Lesage-Meessen L."/>
            <person name="Navarro D."/>
            <person name="Riley R."/>
            <person name="Grigoriev I.V."/>
            <person name="Zhou S."/>
            <person name="Raouche S."/>
            <person name="Rosso M.N."/>
        </authorList>
    </citation>
    <scope>NUCLEOTIDE SEQUENCE [LARGE SCALE GENOMIC DNA]</scope>
    <source>
        <strain evidence="11 12">BRFM 1820</strain>
    </source>
</reference>
<dbReference type="InterPro" id="IPR010308">
    <property type="entry name" value="TRP_C"/>
</dbReference>
<dbReference type="Pfam" id="PF06011">
    <property type="entry name" value="TRP"/>
    <property type="match status" value="1"/>
</dbReference>
<dbReference type="GO" id="GO:0016020">
    <property type="term" value="C:membrane"/>
    <property type="evidence" value="ECO:0007669"/>
    <property type="project" value="UniProtKB-SubCell"/>
</dbReference>
<feature type="transmembrane region" description="Helical" evidence="8">
    <location>
        <begin position="555"/>
        <end position="573"/>
    </location>
</feature>
<evidence type="ECO:0000313" key="12">
    <source>
        <dbReference type="Proteomes" id="UP000256964"/>
    </source>
</evidence>